<evidence type="ECO:0000256" key="3">
    <source>
        <dbReference type="ARBA" id="ARBA00011890"/>
    </source>
</evidence>
<protein>
    <recommendedName>
        <fullName evidence="3">protein-L-isoaspartate(D-aspartate) O-methyltransferase</fullName>
        <ecNumber evidence="3">2.1.1.77</ecNumber>
    </recommendedName>
</protein>
<evidence type="ECO:0000256" key="7">
    <source>
        <dbReference type="ARBA" id="ARBA00022691"/>
    </source>
</evidence>
<dbReference type="GO" id="GO:0005737">
    <property type="term" value="C:cytoplasm"/>
    <property type="evidence" value="ECO:0007669"/>
    <property type="project" value="UniProtKB-SubCell"/>
</dbReference>
<dbReference type="AlphaFoldDB" id="A0A381V6H9"/>
<dbReference type="Gene3D" id="3.40.50.150">
    <property type="entry name" value="Vaccinia Virus protein VP39"/>
    <property type="match status" value="1"/>
</dbReference>
<dbReference type="CDD" id="cd02440">
    <property type="entry name" value="AdoMet_MTases"/>
    <property type="match status" value="1"/>
</dbReference>
<sequence>MSSVLRSRLVKYDNEKSTGSIADPPWLSRLKEVVTDSHVIAAMESIPRTKFIPEKFGHLVEEDRAVPIGYKQTISQPSLVGRMLEEVSIRKRDRVMEIGSGSGYVCALLSSLCKEVMGFERILELVKRSKKVLGELEIKNVQINHSTEESLPKCEKFDVIIVSAAARRIPIPLINRLTLGGRLICTVGDLQEQTLIKVSKHEKGESVNSLESCRFVPLIGKYGWPIHEIDIKN</sequence>
<evidence type="ECO:0000313" key="8">
    <source>
        <dbReference type="EMBL" id="SVA35804.1"/>
    </source>
</evidence>
<gene>
    <name evidence="8" type="ORF">METZ01_LOCUS88658</name>
</gene>
<proteinExistence type="inferred from homology"/>
<keyword evidence="5" id="KW-0489">Methyltransferase</keyword>
<dbReference type="EC" id="2.1.1.77" evidence="3"/>
<dbReference type="PANTHER" id="PTHR11579">
    <property type="entry name" value="PROTEIN-L-ISOASPARTATE O-METHYLTRANSFERASE"/>
    <property type="match status" value="1"/>
</dbReference>
<name>A0A381V6H9_9ZZZZ</name>
<dbReference type="EMBL" id="UINC01007949">
    <property type="protein sequence ID" value="SVA35804.1"/>
    <property type="molecule type" value="Genomic_DNA"/>
</dbReference>
<dbReference type="NCBIfam" id="TIGR00080">
    <property type="entry name" value="pimt"/>
    <property type="match status" value="1"/>
</dbReference>
<evidence type="ECO:0000256" key="1">
    <source>
        <dbReference type="ARBA" id="ARBA00004496"/>
    </source>
</evidence>
<dbReference type="SUPFAM" id="SSF53335">
    <property type="entry name" value="S-adenosyl-L-methionine-dependent methyltransferases"/>
    <property type="match status" value="1"/>
</dbReference>
<organism evidence="8">
    <name type="scientific">marine metagenome</name>
    <dbReference type="NCBI Taxonomy" id="408172"/>
    <lineage>
        <taxon>unclassified sequences</taxon>
        <taxon>metagenomes</taxon>
        <taxon>ecological metagenomes</taxon>
    </lineage>
</organism>
<dbReference type="GO" id="GO:0032259">
    <property type="term" value="P:methylation"/>
    <property type="evidence" value="ECO:0007669"/>
    <property type="project" value="UniProtKB-KW"/>
</dbReference>
<comment type="similarity">
    <text evidence="2">Belongs to the methyltransferase superfamily. L-isoaspartyl/D-aspartyl protein methyltransferase family.</text>
</comment>
<accession>A0A381V6H9</accession>
<keyword evidence="4" id="KW-0963">Cytoplasm</keyword>
<dbReference type="InterPro" id="IPR029063">
    <property type="entry name" value="SAM-dependent_MTases_sf"/>
</dbReference>
<evidence type="ECO:0000256" key="5">
    <source>
        <dbReference type="ARBA" id="ARBA00022603"/>
    </source>
</evidence>
<dbReference type="InterPro" id="IPR000682">
    <property type="entry name" value="PCMT"/>
</dbReference>
<comment type="subcellular location">
    <subcellularLocation>
        <location evidence="1">Cytoplasm</location>
    </subcellularLocation>
</comment>
<reference evidence="8" key="1">
    <citation type="submission" date="2018-05" db="EMBL/GenBank/DDBJ databases">
        <authorList>
            <person name="Lanie J.A."/>
            <person name="Ng W.-L."/>
            <person name="Kazmierczak K.M."/>
            <person name="Andrzejewski T.M."/>
            <person name="Davidsen T.M."/>
            <person name="Wayne K.J."/>
            <person name="Tettelin H."/>
            <person name="Glass J.I."/>
            <person name="Rusch D."/>
            <person name="Podicherti R."/>
            <person name="Tsui H.-C.T."/>
            <person name="Winkler M.E."/>
        </authorList>
    </citation>
    <scope>NUCLEOTIDE SEQUENCE</scope>
</reference>
<evidence type="ECO:0000256" key="2">
    <source>
        <dbReference type="ARBA" id="ARBA00005369"/>
    </source>
</evidence>
<keyword evidence="6" id="KW-0808">Transferase</keyword>
<dbReference type="PANTHER" id="PTHR11579:SF0">
    <property type="entry name" value="PROTEIN-L-ISOASPARTATE(D-ASPARTATE) O-METHYLTRANSFERASE"/>
    <property type="match status" value="1"/>
</dbReference>
<dbReference type="GO" id="GO:0004719">
    <property type="term" value="F:protein-L-isoaspartate (D-aspartate) O-methyltransferase activity"/>
    <property type="evidence" value="ECO:0007669"/>
    <property type="project" value="UniProtKB-EC"/>
</dbReference>
<dbReference type="Pfam" id="PF01135">
    <property type="entry name" value="PCMT"/>
    <property type="match status" value="1"/>
</dbReference>
<keyword evidence="7" id="KW-0949">S-adenosyl-L-methionine</keyword>
<evidence type="ECO:0000256" key="6">
    <source>
        <dbReference type="ARBA" id="ARBA00022679"/>
    </source>
</evidence>
<evidence type="ECO:0000256" key="4">
    <source>
        <dbReference type="ARBA" id="ARBA00022490"/>
    </source>
</evidence>